<dbReference type="Gene3D" id="3.30.70.330">
    <property type="match status" value="1"/>
</dbReference>
<keyword evidence="3" id="KW-0866">Nonsense-mediated mRNA decay</keyword>
<keyword evidence="4" id="KW-0539">Nucleus</keyword>
<name>A0A2G9S5V0_AQUCT</name>
<evidence type="ECO:0000256" key="2">
    <source>
        <dbReference type="ARBA" id="ARBA00005991"/>
    </source>
</evidence>
<evidence type="ECO:0000313" key="7">
    <source>
        <dbReference type="EMBL" id="PIO35455.1"/>
    </source>
</evidence>
<dbReference type="InterPro" id="IPR005120">
    <property type="entry name" value="UPF3_dom"/>
</dbReference>
<dbReference type="PANTHER" id="PTHR13112:SF2">
    <property type="entry name" value="REGULATOR OF NONSENSE TRANSCRIPTS 3A"/>
    <property type="match status" value="1"/>
</dbReference>
<dbReference type="Proteomes" id="UP000228934">
    <property type="component" value="Unassembled WGS sequence"/>
</dbReference>
<dbReference type="GO" id="GO:0005737">
    <property type="term" value="C:cytoplasm"/>
    <property type="evidence" value="ECO:0007669"/>
    <property type="project" value="TreeGrafter"/>
</dbReference>
<dbReference type="GO" id="GO:0000184">
    <property type="term" value="P:nuclear-transcribed mRNA catabolic process, nonsense-mediated decay"/>
    <property type="evidence" value="ECO:0007669"/>
    <property type="project" value="UniProtKB-KW"/>
</dbReference>
<dbReference type="SUPFAM" id="SSF54928">
    <property type="entry name" value="RNA-binding domain, RBD"/>
    <property type="match status" value="1"/>
</dbReference>
<dbReference type="GO" id="GO:0005730">
    <property type="term" value="C:nucleolus"/>
    <property type="evidence" value="ECO:0007669"/>
    <property type="project" value="TreeGrafter"/>
</dbReference>
<dbReference type="EMBL" id="KV926584">
    <property type="protein sequence ID" value="PIO35455.1"/>
    <property type="molecule type" value="Genomic_DNA"/>
</dbReference>
<dbReference type="InterPro" id="IPR035979">
    <property type="entry name" value="RBD_domain_sf"/>
</dbReference>
<dbReference type="InterPro" id="IPR012677">
    <property type="entry name" value="Nucleotide-bd_a/b_plait_sf"/>
</dbReference>
<organism evidence="7 8">
    <name type="scientific">Aquarana catesbeiana</name>
    <name type="common">American bullfrog</name>
    <name type="synonym">Rana catesbeiana</name>
    <dbReference type="NCBI Taxonomy" id="8400"/>
    <lineage>
        <taxon>Eukaryota</taxon>
        <taxon>Metazoa</taxon>
        <taxon>Chordata</taxon>
        <taxon>Craniata</taxon>
        <taxon>Vertebrata</taxon>
        <taxon>Euteleostomi</taxon>
        <taxon>Amphibia</taxon>
        <taxon>Batrachia</taxon>
        <taxon>Anura</taxon>
        <taxon>Neobatrachia</taxon>
        <taxon>Ranoidea</taxon>
        <taxon>Ranidae</taxon>
        <taxon>Aquarana</taxon>
    </lineage>
</organism>
<reference evidence="8" key="1">
    <citation type="journal article" date="2017" name="Nat. Commun.">
        <title>The North American bullfrog draft genome provides insight into hormonal regulation of long noncoding RNA.</title>
        <authorList>
            <person name="Hammond S.A."/>
            <person name="Warren R.L."/>
            <person name="Vandervalk B.P."/>
            <person name="Kucuk E."/>
            <person name="Khan H."/>
            <person name="Gibb E.A."/>
            <person name="Pandoh P."/>
            <person name="Kirk H."/>
            <person name="Zhao Y."/>
            <person name="Jones M."/>
            <person name="Mungall A.J."/>
            <person name="Coope R."/>
            <person name="Pleasance S."/>
            <person name="Moore R.A."/>
            <person name="Holt R.A."/>
            <person name="Round J.M."/>
            <person name="Ohora S."/>
            <person name="Walle B.V."/>
            <person name="Veldhoen N."/>
            <person name="Helbing C.C."/>
            <person name="Birol I."/>
        </authorList>
    </citation>
    <scope>NUCLEOTIDE SEQUENCE [LARGE SCALE GENOMIC DNA]</scope>
</reference>
<evidence type="ECO:0000256" key="4">
    <source>
        <dbReference type="ARBA" id="ARBA00023242"/>
    </source>
</evidence>
<evidence type="ECO:0000256" key="1">
    <source>
        <dbReference type="ARBA" id="ARBA00004123"/>
    </source>
</evidence>
<dbReference type="GO" id="GO:0045727">
    <property type="term" value="P:positive regulation of translation"/>
    <property type="evidence" value="ECO:0007669"/>
    <property type="project" value="TreeGrafter"/>
</dbReference>
<dbReference type="OrthoDB" id="18087at2759"/>
<dbReference type="GO" id="GO:0042162">
    <property type="term" value="F:telomeric DNA binding"/>
    <property type="evidence" value="ECO:0007669"/>
    <property type="project" value="TreeGrafter"/>
</dbReference>
<dbReference type="Pfam" id="PF03467">
    <property type="entry name" value="Smg4_UPF3"/>
    <property type="match status" value="1"/>
</dbReference>
<evidence type="ECO:0000313" key="8">
    <source>
        <dbReference type="Proteomes" id="UP000228934"/>
    </source>
</evidence>
<accession>A0A2G9S5V0</accession>
<feature type="region of interest" description="Disordered" evidence="5">
    <location>
        <begin position="1"/>
        <end position="42"/>
    </location>
</feature>
<evidence type="ECO:0000256" key="3">
    <source>
        <dbReference type="ARBA" id="ARBA00023161"/>
    </source>
</evidence>
<keyword evidence="8" id="KW-1185">Reference proteome</keyword>
<feature type="domain" description="UPF3" evidence="6">
    <location>
        <begin position="44"/>
        <end position="79"/>
    </location>
</feature>
<feature type="compositionally biased region" description="Basic and acidic residues" evidence="5">
    <location>
        <begin position="14"/>
        <end position="41"/>
    </location>
</feature>
<dbReference type="PANTHER" id="PTHR13112">
    <property type="entry name" value="UPF3 REGULATOR OF NONSENSE TRANSCRIPTS-LIKE PROTEIN"/>
    <property type="match status" value="1"/>
</dbReference>
<gene>
    <name evidence="7" type="ORF">AB205_0032360</name>
</gene>
<proteinExistence type="inferred from homology"/>
<comment type="subcellular location">
    <subcellularLocation>
        <location evidence="1">Nucleus</location>
    </subcellularLocation>
</comment>
<comment type="similarity">
    <text evidence="2">Belongs to the RENT3 family.</text>
</comment>
<sequence>MRSERETPPSVLRGNRENRSSDRKSREGEVSAMKQREERKAALSKVVIRRLPPSISKEQLEEQLHPLPAHDYFEFCTADPRYTLYKLKYT</sequence>
<dbReference type="InterPro" id="IPR039722">
    <property type="entry name" value="Upf3"/>
</dbReference>
<evidence type="ECO:0000256" key="5">
    <source>
        <dbReference type="SAM" id="MobiDB-lite"/>
    </source>
</evidence>
<dbReference type="AlphaFoldDB" id="A0A2G9S5V0"/>
<evidence type="ECO:0000259" key="6">
    <source>
        <dbReference type="Pfam" id="PF03467"/>
    </source>
</evidence>
<protein>
    <recommendedName>
        <fullName evidence="6">UPF3 domain-containing protein</fullName>
    </recommendedName>
</protein>